<dbReference type="AlphaFoldDB" id="A0A9X2VLB3"/>
<evidence type="ECO:0000313" key="1">
    <source>
        <dbReference type="EMBL" id="MCS7478132.1"/>
    </source>
</evidence>
<evidence type="ECO:0000313" key="2">
    <source>
        <dbReference type="Proteomes" id="UP001141259"/>
    </source>
</evidence>
<gene>
    <name evidence="1" type="ORF">NZH93_14830</name>
</gene>
<dbReference type="RefSeq" id="WP_259623641.1">
    <property type="nucleotide sequence ID" value="NZ_JANYMP010000006.1"/>
</dbReference>
<name>A0A9X2VLB3_9PSEU</name>
<proteinExistence type="predicted"/>
<sequence length="162" mass="17035">MTRTPVMADRPLPEGCEMIVPTEQVAQAIGQELPKPTEIIGIPEPSIARTGKIDCYHGIPAGKGLTDAILVIGVSTFADDASAAQRIAESTESERRDGAVVTDVEVGKQRGTLLSTPVEHILIGSLGKSTFVVRAKAGLLPDDKLPAVMSGFAVQSMTQQIS</sequence>
<organism evidence="1 2">
    <name type="scientific">Umezawaea endophytica</name>
    <dbReference type="NCBI Taxonomy" id="1654476"/>
    <lineage>
        <taxon>Bacteria</taxon>
        <taxon>Bacillati</taxon>
        <taxon>Actinomycetota</taxon>
        <taxon>Actinomycetes</taxon>
        <taxon>Pseudonocardiales</taxon>
        <taxon>Pseudonocardiaceae</taxon>
        <taxon>Umezawaea</taxon>
    </lineage>
</organism>
<accession>A0A9X2VLB3</accession>
<comment type="caution">
    <text evidence="1">The sequence shown here is derived from an EMBL/GenBank/DDBJ whole genome shotgun (WGS) entry which is preliminary data.</text>
</comment>
<reference evidence="1" key="1">
    <citation type="submission" date="2022-08" db="EMBL/GenBank/DDBJ databases">
        <authorList>
            <person name="Tistechok S."/>
            <person name="Samborskyy M."/>
            <person name="Roman I."/>
        </authorList>
    </citation>
    <scope>NUCLEOTIDE SEQUENCE</scope>
    <source>
        <strain evidence="1">DSM 103496</strain>
    </source>
</reference>
<protein>
    <submittedName>
        <fullName evidence="1">Uncharacterized protein</fullName>
    </submittedName>
</protein>
<dbReference type="Proteomes" id="UP001141259">
    <property type="component" value="Unassembled WGS sequence"/>
</dbReference>
<dbReference type="EMBL" id="JANYMP010000006">
    <property type="protein sequence ID" value="MCS7478132.1"/>
    <property type="molecule type" value="Genomic_DNA"/>
</dbReference>
<keyword evidence="2" id="KW-1185">Reference proteome</keyword>